<comment type="caution">
    <text evidence="1">The sequence shown here is derived from an EMBL/GenBank/DDBJ whole genome shotgun (WGS) entry which is preliminary data.</text>
</comment>
<gene>
    <name evidence="1" type="ORF">FIA58_013210</name>
</gene>
<evidence type="ECO:0000313" key="1">
    <source>
        <dbReference type="EMBL" id="NHN26638.1"/>
    </source>
</evidence>
<reference evidence="1 2" key="3">
    <citation type="submission" date="2020-02" db="EMBL/GenBank/DDBJ databases">
        <title>Flavobacterium profundi sp. nov., isolated from a deep-sea seamount.</title>
        <authorList>
            <person name="Zhang D.-C."/>
        </authorList>
    </citation>
    <scope>NUCLEOTIDE SEQUENCE [LARGE SCALE GENOMIC DNA]</scope>
    <source>
        <strain evidence="1 2">EC11</strain>
    </source>
</reference>
<dbReference type="Proteomes" id="UP000817854">
    <property type="component" value="Unassembled WGS sequence"/>
</dbReference>
<evidence type="ECO:0000313" key="2">
    <source>
        <dbReference type="Proteomes" id="UP000817854"/>
    </source>
</evidence>
<sequence length="49" mass="5622">MIQLYELLIIEITPEIAQAVAFNKLPRKSPCLFGFSAFDDELPEVFYSL</sequence>
<dbReference type="EMBL" id="VEVQ02000008">
    <property type="protein sequence ID" value="NHN26638.1"/>
    <property type="molecule type" value="Genomic_DNA"/>
</dbReference>
<dbReference type="RefSeq" id="WP_165928919.1">
    <property type="nucleotide sequence ID" value="NZ_VEVQ02000008.1"/>
</dbReference>
<protein>
    <submittedName>
        <fullName evidence="1">Uncharacterized protein</fullName>
    </submittedName>
</protein>
<reference evidence="1 2" key="2">
    <citation type="submission" date="2019-05" db="EMBL/GenBank/DDBJ databases">
        <authorList>
            <person name="Lianzixin W."/>
        </authorList>
    </citation>
    <scope>NUCLEOTIDE SEQUENCE [LARGE SCALE GENOMIC DNA]</scope>
    <source>
        <strain evidence="1 2">EC11</strain>
    </source>
</reference>
<accession>A0ABX0IVT2</accession>
<name>A0ABX0IVT2_9FLAO</name>
<keyword evidence="2" id="KW-1185">Reference proteome</keyword>
<reference evidence="2" key="1">
    <citation type="submission" date="2019-05" db="EMBL/GenBank/DDBJ databases">
        <title>Flavobacterium profundi sp. nov., isolated from a deep-sea seamount.</title>
        <authorList>
            <person name="Zhang D.-C."/>
        </authorList>
    </citation>
    <scope>NUCLEOTIDE SEQUENCE [LARGE SCALE GENOMIC DNA]</scope>
    <source>
        <strain evidence="2">EC11</strain>
    </source>
</reference>
<organism evidence="1 2">
    <name type="scientific">Flavobacterium jejuense</name>
    <dbReference type="NCBI Taxonomy" id="1544455"/>
    <lineage>
        <taxon>Bacteria</taxon>
        <taxon>Pseudomonadati</taxon>
        <taxon>Bacteroidota</taxon>
        <taxon>Flavobacteriia</taxon>
        <taxon>Flavobacteriales</taxon>
        <taxon>Flavobacteriaceae</taxon>
        <taxon>Flavobacterium</taxon>
    </lineage>
</organism>
<proteinExistence type="predicted"/>